<dbReference type="AlphaFoldDB" id="A0A7J7JMU1"/>
<organism evidence="9 10">
    <name type="scientific">Bugula neritina</name>
    <name type="common">Brown bryozoan</name>
    <name type="synonym">Sertularia neritina</name>
    <dbReference type="NCBI Taxonomy" id="10212"/>
    <lineage>
        <taxon>Eukaryota</taxon>
        <taxon>Metazoa</taxon>
        <taxon>Spiralia</taxon>
        <taxon>Lophotrochozoa</taxon>
        <taxon>Bryozoa</taxon>
        <taxon>Gymnolaemata</taxon>
        <taxon>Cheilostomatida</taxon>
        <taxon>Flustrina</taxon>
        <taxon>Buguloidea</taxon>
        <taxon>Bugulidae</taxon>
        <taxon>Bugula</taxon>
    </lineage>
</organism>
<keyword evidence="10" id="KW-1185">Reference proteome</keyword>
<dbReference type="Proteomes" id="UP000593567">
    <property type="component" value="Unassembled WGS sequence"/>
</dbReference>
<feature type="domain" description="Serine-threonine/tyrosine-protein kinase catalytic" evidence="8">
    <location>
        <begin position="37"/>
        <end position="89"/>
    </location>
</feature>
<evidence type="ECO:0000256" key="4">
    <source>
        <dbReference type="ARBA" id="ARBA00022741"/>
    </source>
</evidence>
<evidence type="ECO:0000256" key="6">
    <source>
        <dbReference type="ARBA" id="ARBA00022840"/>
    </source>
</evidence>
<dbReference type="OrthoDB" id="6077854at2759"/>
<keyword evidence="7" id="KW-0829">Tyrosine-protein kinase</keyword>
<evidence type="ECO:0000313" key="10">
    <source>
        <dbReference type="Proteomes" id="UP000593567"/>
    </source>
</evidence>
<dbReference type="Pfam" id="PF07714">
    <property type="entry name" value="PK_Tyr_Ser-Thr"/>
    <property type="match status" value="1"/>
</dbReference>
<evidence type="ECO:0000313" key="9">
    <source>
        <dbReference type="EMBL" id="KAF6026746.1"/>
    </source>
</evidence>
<dbReference type="EC" id="2.7.10.1" evidence="1"/>
<dbReference type="FunFam" id="3.30.200.20:FF:000619">
    <property type="entry name" value="macrophage colony-stimulating factor 1 receptor isoform X2"/>
    <property type="match status" value="1"/>
</dbReference>
<name>A0A7J7JMU1_BUGNE</name>
<evidence type="ECO:0000256" key="5">
    <source>
        <dbReference type="ARBA" id="ARBA00022777"/>
    </source>
</evidence>
<keyword evidence="2" id="KW-0597">Phosphoprotein</keyword>
<evidence type="ECO:0000256" key="3">
    <source>
        <dbReference type="ARBA" id="ARBA00022679"/>
    </source>
</evidence>
<evidence type="ECO:0000259" key="8">
    <source>
        <dbReference type="Pfam" id="PF07714"/>
    </source>
</evidence>
<dbReference type="InterPro" id="IPR001245">
    <property type="entry name" value="Ser-Thr/Tyr_kinase_cat_dom"/>
</dbReference>
<dbReference type="GO" id="GO:0007169">
    <property type="term" value="P:cell surface receptor protein tyrosine kinase signaling pathway"/>
    <property type="evidence" value="ECO:0007669"/>
    <property type="project" value="InterPro"/>
</dbReference>
<sequence>MINPDIPLDEQTDALPYDIGWEFPLLVSFKLLVTKSCYHSDIEQVKALISELKILIHIGQHLNIVNLLGACTKDISKGHIFSIVEFCRHAWM</sequence>
<keyword evidence="4" id="KW-0547">Nucleotide-binding</keyword>
<evidence type="ECO:0000256" key="2">
    <source>
        <dbReference type="ARBA" id="ARBA00022553"/>
    </source>
</evidence>
<protein>
    <recommendedName>
        <fullName evidence="1">receptor protein-tyrosine kinase</fullName>
        <ecNumber evidence="1">2.7.10.1</ecNumber>
    </recommendedName>
</protein>
<proteinExistence type="predicted"/>
<dbReference type="GO" id="GO:0005524">
    <property type="term" value="F:ATP binding"/>
    <property type="evidence" value="ECO:0007669"/>
    <property type="project" value="UniProtKB-KW"/>
</dbReference>
<dbReference type="GO" id="GO:0004714">
    <property type="term" value="F:transmembrane receptor protein tyrosine kinase activity"/>
    <property type="evidence" value="ECO:0007669"/>
    <property type="project" value="UniProtKB-EC"/>
</dbReference>
<accession>A0A7J7JMU1</accession>
<dbReference type="EMBL" id="VXIV02002214">
    <property type="protein sequence ID" value="KAF6026746.1"/>
    <property type="molecule type" value="Genomic_DNA"/>
</dbReference>
<dbReference type="InterPro" id="IPR011009">
    <property type="entry name" value="Kinase-like_dom_sf"/>
</dbReference>
<dbReference type="SUPFAM" id="SSF56112">
    <property type="entry name" value="Protein kinase-like (PK-like)"/>
    <property type="match status" value="1"/>
</dbReference>
<keyword evidence="6" id="KW-0067">ATP-binding</keyword>
<evidence type="ECO:0000256" key="7">
    <source>
        <dbReference type="ARBA" id="ARBA00023137"/>
    </source>
</evidence>
<evidence type="ECO:0000256" key="1">
    <source>
        <dbReference type="ARBA" id="ARBA00011902"/>
    </source>
</evidence>
<gene>
    <name evidence="9" type="ORF">EB796_014949</name>
</gene>
<dbReference type="Gene3D" id="3.30.200.20">
    <property type="entry name" value="Phosphorylase Kinase, domain 1"/>
    <property type="match status" value="1"/>
</dbReference>
<keyword evidence="5" id="KW-0418">Kinase</keyword>
<reference evidence="9" key="1">
    <citation type="submission" date="2020-06" db="EMBL/GenBank/DDBJ databases">
        <title>Draft genome of Bugula neritina, a colonial animal packing powerful symbionts and potential medicines.</title>
        <authorList>
            <person name="Rayko M."/>
        </authorList>
    </citation>
    <scope>NUCLEOTIDE SEQUENCE [LARGE SCALE GENOMIC DNA]</scope>
    <source>
        <strain evidence="9">Kwan_BN1</strain>
    </source>
</reference>
<dbReference type="InterPro" id="IPR001824">
    <property type="entry name" value="Tyr_kinase_rcpt_3_CS"/>
</dbReference>
<keyword evidence="3" id="KW-0808">Transferase</keyword>
<comment type="caution">
    <text evidence="9">The sequence shown here is derived from an EMBL/GenBank/DDBJ whole genome shotgun (WGS) entry which is preliminary data.</text>
</comment>
<dbReference type="PROSITE" id="PS00240">
    <property type="entry name" value="RECEPTOR_TYR_KIN_III"/>
    <property type="match status" value="1"/>
</dbReference>